<dbReference type="InterPro" id="IPR034085">
    <property type="entry name" value="TOG"/>
</dbReference>
<dbReference type="InterPro" id="IPR016024">
    <property type="entry name" value="ARM-type_fold"/>
</dbReference>
<feature type="region of interest" description="Disordered" evidence="1">
    <location>
        <begin position="1119"/>
        <end position="1178"/>
    </location>
</feature>
<feature type="compositionally biased region" description="Low complexity" evidence="1">
    <location>
        <begin position="377"/>
        <end position="398"/>
    </location>
</feature>
<feature type="compositionally biased region" description="Low complexity" evidence="1">
    <location>
        <begin position="741"/>
        <end position="764"/>
    </location>
</feature>
<dbReference type="InterPro" id="IPR011989">
    <property type="entry name" value="ARM-like"/>
</dbReference>
<reference evidence="3 4" key="1">
    <citation type="journal article" date="2009" name="Science">
        <title>Green evolution and dynamic adaptations revealed by genomes of the marine picoeukaryotes Micromonas.</title>
        <authorList>
            <person name="Worden A.Z."/>
            <person name="Lee J.H."/>
            <person name="Mock T."/>
            <person name="Rouze P."/>
            <person name="Simmons M.P."/>
            <person name="Aerts A.L."/>
            <person name="Allen A.E."/>
            <person name="Cuvelier M.L."/>
            <person name="Derelle E."/>
            <person name="Everett M.V."/>
            <person name="Foulon E."/>
            <person name="Grimwood J."/>
            <person name="Gundlach H."/>
            <person name="Henrissat B."/>
            <person name="Napoli C."/>
            <person name="McDonald S.M."/>
            <person name="Parker M.S."/>
            <person name="Rombauts S."/>
            <person name="Salamov A."/>
            <person name="Von Dassow P."/>
            <person name="Badger J.H."/>
            <person name="Coutinho P.M."/>
            <person name="Demir E."/>
            <person name="Dubchak I."/>
            <person name="Gentemann C."/>
            <person name="Eikrem W."/>
            <person name="Gready J.E."/>
            <person name="John U."/>
            <person name="Lanier W."/>
            <person name="Lindquist E.A."/>
            <person name="Lucas S."/>
            <person name="Mayer K.F."/>
            <person name="Moreau H."/>
            <person name="Not F."/>
            <person name="Otillar R."/>
            <person name="Panaud O."/>
            <person name="Pangilinan J."/>
            <person name="Paulsen I."/>
            <person name="Piegu B."/>
            <person name="Poliakov A."/>
            <person name="Robbens S."/>
            <person name="Schmutz J."/>
            <person name="Toulza E."/>
            <person name="Wyss T."/>
            <person name="Zelensky A."/>
            <person name="Zhou K."/>
            <person name="Armbrust E.V."/>
            <person name="Bhattacharya D."/>
            <person name="Goodenough U.W."/>
            <person name="Van de Peer Y."/>
            <person name="Grigoriev I.V."/>
        </authorList>
    </citation>
    <scope>NUCLEOTIDE SEQUENCE [LARGE SCALE GENOMIC DNA]</scope>
    <source>
        <strain evidence="3 4">CCMP1545</strain>
    </source>
</reference>
<keyword evidence="4" id="KW-1185">Reference proteome</keyword>
<dbReference type="OMA" id="KMRHNWL"/>
<dbReference type="GO" id="GO:0005881">
    <property type="term" value="C:cytoplasmic microtubule"/>
    <property type="evidence" value="ECO:0007669"/>
    <property type="project" value="TreeGrafter"/>
</dbReference>
<feature type="domain" description="TOG" evidence="2">
    <location>
        <begin position="862"/>
        <end position="1106"/>
    </location>
</feature>
<sequence>MDRILPALSSPQMKSRMTAVDDLQVRRPPFASDATTPPSRRRIHPGRRARRARRLVFFKMSRPPSPVVLAGRPLRRPLPHPRVSLPATDSTELHQTYLETNEVADRDEAAQISAALESLLKDNNAKVCEGALCAARNAVEGAPELFERHVPSFIGGVFDRLGDLKAPVREAGQRLLVTLMANGVSEPATLVGGRSSAWKHKNWRVREGLLRTIESAFDDIASEGHDMNGLDAKTTLPQCVAALEDREAPVREAAADAVCAMGNATGGGDVVRALNKFTIRPAQLKDIQTRLGVDAGPSAAVSAAAAGSSSRPSSHSGVRSGATSSSSSPPATSHASRGHYGGDDRRGHGAPPPASSRPGAGSSRPSTTGGMLRRANSGGIPPADASAAPPPYGAATGSVPRIAEGAPPRPVHVDSERELSQEMDKIATRLNPAKEWTDRIAAMVRIEALLLGGAAEWENFPAILSRLREPLTHQAADRRSAIVRQVAHLLVVLAAELGGEFEKEATHYVPELFKCVVITVQIIAESGDLGVRGVLHNCHAKHLIPKICDAASKDRSAKLRSIATGWLSLVVKEWDLGERSRDVVEDAVLNMVGDGNAEVRVGARRMFLDYARRFPDAASRAHARMDANTQRLIAQESAAGYDGDEYAKTGVLDHRPGRVAGRVRSTSRPATTAATARVRPAPSSSSLGFADGYGGADSYLSASDVMDGKTRGSAGGGGGGGGVGRDERRRSTATGGARHPSSSSAAAAAAEKKSSAQQQQQQQQQRDRDGDAYDGSRYASDGHLRPAAGREREPSSGLCPASLCAHPTLSIPALDAFQLHLTPMNSTPTFACMERPSVLDVLQSARALSPRAASSSISSGGGFGASSSIAGPSSSSSSAAVAWESKVAVFDALARAIRVGGVKAAADATTHVDKLSNLFVRHLSDPHHRVALSALEAFVEVVPACGGALEPYLERLCPSLFPRLVDAKESVRGVASAALAAVGDAHSADALLPALLTSLESAKAPRAKTGVLEFALYVLSGQGGGTDPTGIGKSPASAGSGALSEWVARVAPLTSDRHAPLRAAAAAGLAAVHARADARVLLRHLASLSSADAAAVCRAVSPHAPSVDSEFHAYVSGGGAESAHRSRRASSGAARRRSSSGRYGAPSSDSDDDVDAPPGPARRTPTRRDSAAGPADDVASRALRASMERLGLSSPTRARDDLDGAAGLRAHAASPGADWGPASAAKTTRADDALVGAGSADADYALAEALSLSARDPSRALPGIRAALRDGASPGANAAGQVLAIAFEALAPGAREGTSSQTRSCALFALRDLAEASPRAFAPHAAVAVPRIVDHLRGDDAQTAMDAADALDGVCAACAPADALKFLAPHLGDGGAAPVRSLCAVVSRTTPDELMRRTPDVIPGLVEAFNSPSADVRKAVVDALVAAYDGLGDWLLPQLGALTPAQQKLVTIYINRAMEKNGGAGAKRVGADGRVPLAPRMN</sequence>
<feature type="compositionally biased region" description="Basic and acidic residues" evidence="1">
    <location>
        <begin position="780"/>
        <end position="794"/>
    </location>
</feature>
<dbReference type="Gene3D" id="1.25.10.10">
    <property type="entry name" value="Leucine-rich Repeat Variant"/>
    <property type="match status" value="4"/>
</dbReference>
<feature type="domain" description="TOG" evidence="2">
    <location>
        <begin position="418"/>
        <end position="651"/>
    </location>
</feature>
<feature type="region of interest" description="Disordered" evidence="1">
    <location>
        <begin position="656"/>
        <end position="690"/>
    </location>
</feature>
<dbReference type="SMART" id="SM01349">
    <property type="entry name" value="TOG"/>
    <property type="match status" value="4"/>
</dbReference>
<dbReference type="Proteomes" id="UP000001876">
    <property type="component" value="Unassembled WGS sequence"/>
</dbReference>
<feature type="compositionally biased region" description="Low complexity" evidence="1">
    <location>
        <begin position="356"/>
        <end position="366"/>
    </location>
</feature>
<name>C1MNP8_MICPC</name>
<dbReference type="PANTHER" id="PTHR21567">
    <property type="entry name" value="CLASP"/>
    <property type="match status" value="1"/>
</dbReference>
<gene>
    <name evidence="3" type="ORF">MICPUCDRAFT_55985</name>
</gene>
<dbReference type="RefSeq" id="XP_003056684.1">
    <property type="nucleotide sequence ID" value="XM_003056638.1"/>
</dbReference>
<dbReference type="GeneID" id="9682586"/>
<dbReference type="eggNOG" id="KOG2956">
    <property type="taxonomic scope" value="Eukaryota"/>
</dbReference>
<feature type="region of interest" description="Disordered" evidence="1">
    <location>
        <begin position="707"/>
        <end position="797"/>
    </location>
</feature>
<protein>
    <submittedName>
        <fullName evidence="3">Predicted protein</fullName>
    </submittedName>
</protein>
<dbReference type="KEGG" id="mpp:MICPUCDRAFT_55985"/>
<feature type="compositionally biased region" description="Low complexity" evidence="1">
    <location>
        <begin position="662"/>
        <end position="686"/>
    </location>
</feature>
<dbReference type="EMBL" id="GG663737">
    <property type="protein sequence ID" value="EEH58329.1"/>
    <property type="molecule type" value="Genomic_DNA"/>
</dbReference>
<dbReference type="Pfam" id="PF21040">
    <property type="entry name" value="CEP104-like_TOG"/>
    <property type="match status" value="1"/>
</dbReference>
<dbReference type="STRING" id="564608.C1MNP8"/>
<evidence type="ECO:0000256" key="1">
    <source>
        <dbReference type="SAM" id="MobiDB-lite"/>
    </source>
</evidence>
<evidence type="ECO:0000313" key="4">
    <source>
        <dbReference type="Proteomes" id="UP000001876"/>
    </source>
</evidence>
<feature type="domain" description="TOG" evidence="2">
    <location>
        <begin position="73"/>
        <end position="301"/>
    </location>
</feature>
<dbReference type="GO" id="GO:0000226">
    <property type="term" value="P:microtubule cytoskeleton organization"/>
    <property type="evidence" value="ECO:0007669"/>
    <property type="project" value="TreeGrafter"/>
</dbReference>
<feature type="compositionally biased region" description="Basic residues" evidence="1">
    <location>
        <begin position="39"/>
        <end position="48"/>
    </location>
</feature>
<dbReference type="Pfam" id="PF24987">
    <property type="entry name" value="HEAT_EF3_N"/>
    <property type="match status" value="1"/>
</dbReference>
<organism evidence="4">
    <name type="scientific">Micromonas pusilla (strain CCMP1545)</name>
    <name type="common">Picoplanktonic green alga</name>
    <dbReference type="NCBI Taxonomy" id="564608"/>
    <lineage>
        <taxon>Eukaryota</taxon>
        <taxon>Viridiplantae</taxon>
        <taxon>Chlorophyta</taxon>
        <taxon>Mamiellophyceae</taxon>
        <taxon>Mamiellales</taxon>
        <taxon>Mamiellaceae</taxon>
        <taxon>Micromonas</taxon>
    </lineage>
</organism>
<feature type="domain" description="TOG" evidence="2">
    <location>
        <begin position="1233"/>
        <end position="1464"/>
    </location>
</feature>
<evidence type="ECO:0000259" key="2">
    <source>
        <dbReference type="SMART" id="SM01349"/>
    </source>
</evidence>
<dbReference type="SUPFAM" id="SSF48371">
    <property type="entry name" value="ARM repeat"/>
    <property type="match status" value="2"/>
</dbReference>
<dbReference type="InterPro" id="IPR024395">
    <property type="entry name" value="CLASP_N_dom"/>
</dbReference>
<proteinExistence type="predicted"/>
<accession>C1MNP8</accession>
<evidence type="ECO:0000313" key="3">
    <source>
        <dbReference type="EMBL" id="EEH58329.1"/>
    </source>
</evidence>
<dbReference type="GO" id="GO:0008017">
    <property type="term" value="F:microtubule binding"/>
    <property type="evidence" value="ECO:0007669"/>
    <property type="project" value="TreeGrafter"/>
</dbReference>
<dbReference type="GO" id="GO:0005819">
    <property type="term" value="C:spindle"/>
    <property type="evidence" value="ECO:0007669"/>
    <property type="project" value="UniProtKB-ARBA"/>
</dbReference>
<feature type="compositionally biased region" description="Low complexity" evidence="1">
    <location>
        <begin position="304"/>
        <end position="335"/>
    </location>
</feature>
<feature type="region of interest" description="Disordered" evidence="1">
    <location>
        <begin position="26"/>
        <end position="48"/>
    </location>
</feature>
<feature type="region of interest" description="Disordered" evidence="1">
    <location>
        <begin position="304"/>
        <end position="419"/>
    </location>
</feature>
<feature type="compositionally biased region" description="Gly residues" evidence="1">
    <location>
        <begin position="713"/>
        <end position="723"/>
    </location>
</feature>
<dbReference type="Pfam" id="PF12348">
    <property type="entry name" value="CLASP_N"/>
    <property type="match status" value="1"/>
</dbReference>
<dbReference type="PANTHER" id="PTHR21567:SF9">
    <property type="entry name" value="CLIP-ASSOCIATING PROTEIN"/>
    <property type="match status" value="1"/>
</dbReference>
<dbReference type="GO" id="GO:0000278">
    <property type="term" value="P:mitotic cell cycle"/>
    <property type="evidence" value="ECO:0007669"/>
    <property type="project" value="UniProtKB-ARBA"/>
</dbReference>
<dbReference type="OrthoDB" id="514302at2759"/>